<dbReference type="Gene3D" id="3.40.50.10320">
    <property type="entry name" value="LmbE-like"/>
    <property type="match status" value="1"/>
</dbReference>
<protein>
    <submittedName>
        <fullName evidence="1">Glucosamine-6-phosphate deaminase</fullName>
    </submittedName>
</protein>
<gene>
    <name evidence="1" type="ORF">ENK44_13940</name>
</gene>
<dbReference type="InterPro" id="IPR024078">
    <property type="entry name" value="LmbE-like_dom_sf"/>
</dbReference>
<dbReference type="InterPro" id="IPR037171">
    <property type="entry name" value="NagB/RpiA_transferase-like"/>
</dbReference>
<dbReference type="SUPFAM" id="SSF102588">
    <property type="entry name" value="LmbE-like"/>
    <property type="match status" value="1"/>
</dbReference>
<dbReference type="AlphaFoldDB" id="A0A7V4U342"/>
<accession>A0A7V4U342</accession>
<dbReference type="InterPro" id="IPR052960">
    <property type="entry name" value="GlcN6P_deaminase-like"/>
</dbReference>
<dbReference type="InterPro" id="IPR018321">
    <property type="entry name" value="Glucosamine6P_isomerase_CS"/>
</dbReference>
<dbReference type="SUPFAM" id="SSF100950">
    <property type="entry name" value="NagB/RpiA/CoA transferase-like"/>
    <property type="match status" value="1"/>
</dbReference>
<evidence type="ECO:0000313" key="1">
    <source>
        <dbReference type="EMBL" id="HGY56803.1"/>
    </source>
</evidence>
<dbReference type="GO" id="GO:0006044">
    <property type="term" value="P:N-acetylglucosamine metabolic process"/>
    <property type="evidence" value="ECO:0007669"/>
    <property type="project" value="InterPro"/>
</dbReference>
<dbReference type="PANTHER" id="PTHR42892">
    <property type="entry name" value="GLUCOSAMINE-6-PHOSPHATE DEAMINASE-LIKE PROTEIN BT_0258-RELATED"/>
    <property type="match status" value="1"/>
</dbReference>
<sequence length="785" mass="90708">MSRKKNYSISSRVEQTILDQTGQARIYPPTEKISTIIVDNFPALGKLTAMRFLEWAQQNEGWTVSLPTGKTPEHFIRWVSHLLQTWEDKKTQKLLEESGVDPAKKPDLSSFHFIQIDEFYPINSSQHNSFYYYVNKFYLKQFGFDKKKALLINPNAIGLLPHEQLEDIWPDHIVNLNLRTQFPRNTLEEKQKRVLGAVDQFCTDYEKKIRALGGIGFFLGGIGPDGHIGFNVKGSDHFATTRLTPTNYETQAAAATDLGGIEISRNRLVITIGLQTIVHNPSTTAIIIAAGEAKAKVIKQAVQSHLTNEVPASVLQVLPNSCFYLTKGAAKLLNERRYLELKNKKELSQEDKVHILTDLAMTKHKRLKDLNKKDMREIRSSKLLLEREGDGIAELLGQCEQIFIDRINRSLQVPKNTRFLHTAPHHDDIMLAYLPYLVRLMREGSNTHFFNYLTSGFTAVTNKYMLRLMENAQRFLKDPNFKYLIDENYFDPNNIQCRNRDVFQYLDGIAASDPHAMDEGTARRLLRNLVEIFEEDSFDNLQFRIEELSSYFRTQYPGKKDLPYIQQLKGMTREWEADILWGYFGYTCESVIHSRLGFYKGDIFTEEPTMERDVKPVLDVLHKTRPDVVTVAFDPEGSGPDTHYKVLQAVSTALRMYQEETGRDDIQVWGYRNVWYRFHPSEANLFVPVTHNTRAILNDAFLNAFGSQRDASFPSYEYDGPFSGLAQKIQVEQYQQMKTLLGRDYFYQNPDSRIRSTRGFVFLKVMNLDEFYQNSAKLRKFTENL</sequence>
<organism evidence="1">
    <name type="scientific">Caldithrix abyssi</name>
    <dbReference type="NCBI Taxonomy" id="187145"/>
    <lineage>
        <taxon>Bacteria</taxon>
        <taxon>Pseudomonadati</taxon>
        <taxon>Calditrichota</taxon>
        <taxon>Calditrichia</taxon>
        <taxon>Calditrichales</taxon>
        <taxon>Calditrichaceae</taxon>
        <taxon>Caldithrix</taxon>
    </lineage>
</organism>
<comment type="caution">
    <text evidence="1">The sequence shown here is derived from an EMBL/GenBank/DDBJ whole genome shotgun (WGS) entry which is preliminary data.</text>
</comment>
<proteinExistence type="predicted"/>
<name>A0A7V4U342_CALAY</name>
<reference evidence="1" key="1">
    <citation type="journal article" date="2020" name="mSystems">
        <title>Genome- and Community-Level Interaction Insights into Carbon Utilization and Element Cycling Functions of Hydrothermarchaeota in Hydrothermal Sediment.</title>
        <authorList>
            <person name="Zhou Z."/>
            <person name="Liu Y."/>
            <person name="Xu W."/>
            <person name="Pan J."/>
            <person name="Luo Z.H."/>
            <person name="Li M."/>
        </authorList>
    </citation>
    <scope>NUCLEOTIDE SEQUENCE [LARGE SCALE GENOMIC DNA]</scope>
    <source>
        <strain evidence="1">HyVt-577</strain>
    </source>
</reference>
<dbReference type="GO" id="GO:0004342">
    <property type="term" value="F:glucosamine-6-phosphate deaminase activity"/>
    <property type="evidence" value="ECO:0007669"/>
    <property type="project" value="InterPro"/>
</dbReference>
<dbReference type="Proteomes" id="UP000885779">
    <property type="component" value="Unassembled WGS sequence"/>
</dbReference>
<dbReference type="Gene3D" id="3.40.50.1360">
    <property type="match status" value="1"/>
</dbReference>
<dbReference type="PANTHER" id="PTHR42892:SF1">
    <property type="entry name" value="GLUCOSAMINE-6-PHOSPHATE ISOMERASE"/>
    <property type="match status" value="1"/>
</dbReference>
<dbReference type="PROSITE" id="PS01161">
    <property type="entry name" value="GLC_GALNAC_ISOMERASE"/>
    <property type="match status" value="1"/>
</dbReference>
<dbReference type="EMBL" id="DRQG01000131">
    <property type="protein sequence ID" value="HGY56803.1"/>
    <property type="molecule type" value="Genomic_DNA"/>
</dbReference>